<protein>
    <recommendedName>
        <fullName evidence="1">Xylose isomerase-like TIM barrel domain-containing protein</fullName>
    </recommendedName>
</protein>
<sequence>MKVPYEVDRLRFGPAGIPHAAKKRSVIEGVKKVAELGLDAMELEFVRGVKLSLEKAREVGKVAKELDVVLTAHAPYYVNLAAKEEEKRKRSINHIVTSARVLHAAGGWSVVFHPGWYMKRAPTLVYQIIRDALKEVIEILESEGVDVWIRPETMEMKTKFGSLDEVIKLSLEFEKVLPCIDFAHLRYRENWNSEEHFRSILEKLEKELGRRALDNMHIHVSGIKLDKHGTHLNLKESDMRWEELLKVLKEFNVRGVLISESPNLEEDALMMKRLWEKLTSQETS</sequence>
<evidence type="ECO:0000313" key="3">
    <source>
        <dbReference type="Proteomes" id="UP001063698"/>
    </source>
</evidence>
<dbReference type="AlphaFoldDB" id="A0A977PKN5"/>
<dbReference type="SMART" id="SM00518">
    <property type="entry name" value="AP2Ec"/>
    <property type="match status" value="1"/>
</dbReference>
<gene>
    <name evidence="2" type="ORF">IPA_05910</name>
</gene>
<keyword evidence="3" id="KW-1185">Reference proteome</keyword>
<dbReference type="GO" id="GO:0006284">
    <property type="term" value="P:base-excision repair"/>
    <property type="evidence" value="ECO:0007669"/>
    <property type="project" value="TreeGrafter"/>
</dbReference>
<proteinExistence type="predicted"/>
<dbReference type="GO" id="GO:0003906">
    <property type="term" value="F:DNA-(apurinic or apyrimidinic site) endonuclease activity"/>
    <property type="evidence" value="ECO:0007669"/>
    <property type="project" value="TreeGrafter"/>
</dbReference>
<dbReference type="GO" id="GO:0003677">
    <property type="term" value="F:DNA binding"/>
    <property type="evidence" value="ECO:0007669"/>
    <property type="project" value="InterPro"/>
</dbReference>
<accession>A0A977PKN5</accession>
<dbReference type="PANTHER" id="PTHR21445">
    <property type="entry name" value="ENDONUCLEASE IV ENDODEOXYRIBONUCLEASE IV"/>
    <property type="match status" value="1"/>
</dbReference>
<dbReference type="Gene3D" id="3.20.20.150">
    <property type="entry name" value="Divalent-metal-dependent TIM barrel enzymes"/>
    <property type="match status" value="1"/>
</dbReference>
<dbReference type="FunFam" id="3.20.20.150:FF:000017">
    <property type="entry name" value="Endonuclease IV related protein"/>
    <property type="match status" value="1"/>
</dbReference>
<dbReference type="EMBL" id="CP006868">
    <property type="protein sequence ID" value="UXD21614.1"/>
    <property type="molecule type" value="Genomic_DNA"/>
</dbReference>
<reference evidence="2" key="1">
    <citation type="submission" date="2013-11" db="EMBL/GenBank/DDBJ databases">
        <title>Comparative genomics of Ignicoccus.</title>
        <authorList>
            <person name="Podar M."/>
        </authorList>
    </citation>
    <scope>NUCLEOTIDE SEQUENCE</scope>
    <source>
        <strain evidence="2">DSM 13166</strain>
    </source>
</reference>
<dbReference type="Pfam" id="PF01261">
    <property type="entry name" value="AP_endonuc_2"/>
    <property type="match status" value="1"/>
</dbReference>
<dbReference type="InterPro" id="IPR001719">
    <property type="entry name" value="AP_endonuc_2"/>
</dbReference>
<dbReference type="GO" id="GO:0008081">
    <property type="term" value="F:phosphoric diester hydrolase activity"/>
    <property type="evidence" value="ECO:0007669"/>
    <property type="project" value="TreeGrafter"/>
</dbReference>
<dbReference type="InterPro" id="IPR036237">
    <property type="entry name" value="Xyl_isomerase-like_sf"/>
</dbReference>
<dbReference type="CDD" id="cd00019">
    <property type="entry name" value="AP2Ec"/>
    <property type="match status" value="1"/>
</dbReference>
<dbReference type="SUPFAM" id="SSF51658">
    <property type="entry name" value="Xylose isomerase-like"/>
    <property type="match status" value="1"/>
</dbReference>
<feature type="domain" description="Xylose isomerase-like TIM barrel" evidence="1">
    <location>
        <begin position="30"/>
        <end position="266"/>
    </location>
</feature>
<organism evidence="2 3">
    <name type="scientific">Ignicoccus pacificus DSM 13166</name>
    <dbReference type="NCBI Taxonomy" id="940294"/>
    <lineage>
        <taxon>Archaea</taxon>
        <taxon>Thermoproteota</taxon>
        <taxon>Thermoprotei</taxon>
        <taxon>Desulfurococcales</taxon>
        <taxon>Desulfurococcaceae</taxon>
        <taxon>Ignicoccus</taxon>
    </lineage>
</organism>
<name>A0A977PKN5_9CREN</name>
<dbReference type="Proteomes" id="UP001063698">
    <property type="component" value="Chromosome"/>
</dbReference>
<dbReference type="KEGG" id="ipc:IPA_05910"/>
<evidence type="ECO:0000259" key="1">
    <source>
        <dbReference type="Pfam" id="PF01261"/>
    </source>
</evidence>
<dbReference type="InterPro" id="IPR013022">
    <property type="entry name" value="Xyl_isomerase-like_TIM-brl"/>
</dbReference>
<evidence type="ECO:0000313" key="2">
    <source>
        <dbReference type="EMBL" id="UXD21614.1"/>
    </source>
</evidence>
<dbReference type="PANTHER" id="PTHR21445:SF0">
    <property type="entry name" value="APURINIC-APYRIMIDINIC ENDONUCLEASE"/>
    <property type="match status" value="1"/>
</dbReference>
<dbReference type="GO" id="GO:0008270">
    <property type="term" value="F:zinc ion binding"/>
    <property type="evidence" value="ECO:0007669"/>
    <property type="project" value="InterPro"/>
</dbReference>